<evidence type="ECO:0000256" key="2">
    <source>
        <dbReference type="ARBA" id="ARBA00004167"/>
    </source>
</evidence>
<dbReference type="GO" id="GO:0061630">
    <property type="term" value="F:ubiquitin protein ligase activity"/>
    <property type="evidence" value="ECO:0007669"/>
    <property type="project" value="UniProtKB-EC"/>
</dbReference>
<comment type="pathway">
    <text evidence="3">Protein modification; protein ubiquitination.</text>
</comment>
<protein>
    <recommendedName>
        <fullName evidence="4">RING-type E3 ubiquitin transferase</fullName>
        <ecNumber evidence="4">2.3.2.27</ecNumber>
    </recommendedName>
</protein>
<feature type="transmembrane region" description="Helical" evidence="16">
    <location>
        <begin position="12"/>
        <end position="37"/>
    </location>
</feature>
<evidence type="ECO:0000313" key="18">
    <source>
        <dbReference type="EMBL" id="KAJ0213900.1"/>
    </source>
</evidence>
<dbReference type="OrthoDB" id="8062037at2759"/>
<dbReference type="Pfam" id="PF13639">
    <property type="entry name" value="zf-RING_2"/>
    <property type="match status" value="1"/>
</dbReference>
<evidence type="ECO:0000256" key="1">
    <source>
        <dbReference type="ARBA" id="ARBA00000900"/>
    </source>
</evidence>
<dbReference type="EC" id="2.3.2.27" evidence="4"/>
<evidence type="ECO:0000256" key="5">
    <source>
        <dbReference type="ARBA" id="ARBA00022679"/>
    </source>
</evidence>
<dbReference type="FunFam" id="3.30.40.10:FF:000475">
    <property type="entry name" value="RING-H2 finger protein ATL3"/>
    <property type="match status" value="1"/>
</dbReference>
<evidence type="ECO:0000313" key="19">
    <source>
        <dbReference type="Proteomes" id="UP000235145"/>
    </source>
</evidence>
<comment type="caution">
    <text evidence="18">The sequence shown here is derived from an EMBL/GenBank/DDBJ whole genome shotgun (WGS) entry which is preliminary data.</text>
</comment>
<evidence type="ECO:0000256" key="16">
    <source>
        <dbReference type="SAM" id="Phobius"/>
    </source>
</evidence>
<dbReference type="InterPro" id="IPR044600">
    <property type="entry name" value="ATL1/ATL16-like"/>
</dbReference>
<keyword evidence="7" id="KW-0479">Metal-binding</keyword>
<dbReference type="Proteomes" id="UP000235145">
    <property type="component" value="Unassembled WGS sequence"/>
</dbReference>
<keyword evidence="8 14" id="KW-0863">Zinc-finger</keyword>
<name>A0A9R1W063_LACSA</name>
<evidence type="ECO:0000256" key="3">
    <source>
        <dbReference type="ARBA" id="ARBA00004906"/>
    </source>
</evidence>
<evidence type="ECO:0000256" key="15">
    <source>
        <dbReference type="SAM" id="MobiDB-lite"/>
    </source>
</evidence>
<dbReference type="PANTHER" id="PTHR46913:SF1">
    <property type="entry name" value="RING-H2 FINGER PROTEIN ATL16"/>
    <property type="match status" value="1"/>
</dbReference>
<feature type="compositionally biased region" description="Low complexity" evidence="15">
    <location>
        <begin position="210"/>
        <end position="222"/>
    </location>
</feature>
<accession>A0A9R1W063</accession>
<dbReference type="SMART" id="SM00184">
    <property type="entry name" value="RING"/>
    <property type="match status" value="1"/>
</dbReference>
<dbReference type="AlphaFoldDB" id="A0A9R1W063"/>
<gene>
    <name evidence="18" type="ORF">LSAT_V11C400193060</name>
</gene>
<evidence type="ECO:0000256" key="6">
    <source>
        <dbReference type="ARBA" id="ARBA00022692"/>
    </source>
</evidence>
<comment type="subcellular location">
    <subcellularLocation>
        <location evidence="2">Membrane</location>
        <topology evidence="2">Single-pass membrane protein</topology>
    </subcellularLocation>
</comment>
<evidence type="ECO:0000256" key="10">
    <source>
        <dbReference type="ARBA" id="ARBA00022833"/>
    </source>
</evidence>
<keyword evidence="12 16" id="KW-0472">Membrane</keyword>
<dbReference type="GO" id="GO:0016020">
    <property type="term" value="C:membrane"/>
    <property type="evidence" value="ECO:0007669"/>
    <property type="project" value="UniProtKB-SubCell"/>
</dbReference>
<evidence type="ECO:0000256" key="4">
    <source>
        <dbReference type="ARBA" id="ARBA00012483"/>
    </source>
</evidence>
<dbReference type="GO" id="GO:0008270">
    <property type="term" value="F:zinc ion binding"/>
    <property type="evidence" value="ECO:0007669"/>
    <property type="project" value="UniProtKB-KW"/>
</dbReference>
<proteinExistence type="inferred from homology"/>
<dbReference type="InterPro" id="IPR013083">
    <property type="entry name" value="Znf_RING/FYVE/PHD"/>
</dbReference>
<comment type="similarity">
    <text evidence="13">Belongs to the RING-type zinc finger family. ATL subfamily.</text>
</comment>
<keyword evidence="10" id="KW-0862">Zinc</keyword>
<comment type="catalytic activity">
    <reaction evidence="1">
        <text>S-ubiquitinyl-[E2 ubiquitin-conjugating enzyme]-L-cysteine + [acceptor protein]-L-lysine = [E2 ubiquitin-conjugating enzyme]-L-cysteine + N(6)-ubiquitinyl-[acceptor protein]-L-lysine.</text>
        <dbReference type="EC" id="2.3.2.27"/>
    </reaction>
</comment>
<evidence type="ECO:0000256" key="9">
    <source>
        <dbReference type="ARBA" id="ARBA00022786"/>
    </source>
</evidence>
<evidence type="ECO:0000259" key="17">
    <source>
        <dbReference type="PROSITE" id="PS50089"/>
    </source>
</evidence>
<evidence type="ECO:0000256" key="11">
    <source>
        <dbReference type="ARBA" id="ARBA00022989"/>
    </source>
</evidence>
<keyword evidence="11 16" id="KW-1133">Transmembrane helix</keyword>
<dbReference type="SUPFAM" id="SSF57850">
    <property type="entry name" value="RING/U-box"/>
    <property type="match status" value="1"/>
</dbReference>
<dbReference type="GO" id="GO:0016567">
    <property type="term" value="P:protein ubiquitination"/>
    <property type="evidence" value="ECO:0000318"/>
    <property type="project" value="GO_Central"/>
</dbReference>
<keyword evidence="5" id="KW-0808">Transferase</keyword>
<dbReference type="CDD" id="cd16461">
    <property type="entry name" value="RING-H2_EL5-like"/>
    <property type="match status" value="1"/>
</dbReference>
<evidence type="ECO:0000256" key="12">
    <source>
        <dbReference type="ARBA" id="ARBA00023136"/>
    </source>
</evidence>
<keyword evidence="6 16" id="KW-0812">Transmembrane</keyword>
<evidence type="ECO:0000256" key="7">
    <source>
        <dbReference type="ARBA" id="ARBA00022723"/>
    </source>
</evidence>
<keyword evidence="19" id="KW-1185">Reference proteome</keyword>
<dbReference type="PROSITE" id="PS50089">
    <property type="entry name" value="ZF_RING_2"/>
    <property type="match status" value="1"/>
</dbReference>
<dbReference type="PANTHER" id="PTHR46913">
    <property type="entry name" value="RING-H2 FINGER PROTEIN ATL16"/>
    <property type="match status" value="1"/>
</dbReference>
<dbReference type="Gene3D" id="3.30.40.10">
    <property type="entry name" value="Zinc/RING finger domain, C3HC4 (zinc finger)"/>
    <property type="match status" value="1"/>
</dbReference>
<dbReference type="InterPro" id="IPR001841">
    <property type="entry name" value="Znf_RING"/>
</dbReference>
<dbReference type="Gramene" id="rna-gnl|WGS:NBSK|LSAT_4X90621_mrna">
    <property type="protein sequence ID" value="cds-PLY83247.1"/>
    <property type="gene ID" value="gene-LSAT_4X90621"/>
</dbReference>
<feature type="domain" description="RING-type" evidence="17">
    <location>
        <begin position="105"/>
        <end position="147"/>
    </location>
</feature>
<keyword evidence="9" id="KW-0833">Ubl conjugation pathway</keyword>
<reference evidence="18 19" key="1">
    <citation type="journal article" date="2017" name="Nat. Commun.">
        <title>Genome assembly with in vitro proximity ligation data and whole-genome triplication in lettuce.</title>
        <authorList>
            <person name="Reyes-Chin-Wo S."/>
            <person name="Wang Z."/>
            <person name="Yang X."/>
            <person name="Kozik A."/>
            <person name="Arikit S."/>
            <person name="Song C."/>
            <person name="Xia L."/>
            <person name="Froenicke L."/>
            <person name="Lavelle D.O."/>
            <person name="Truco M.J."/>
            <person name="Xia R."/>
            <person name="Zhu S."/>
            <person name="Xu C."/>
            <person name="Xu H."/>
            <person name="Xu X."/>
            <person name="Cox K."/>
            <person name="Korf I."/>
            <person name="Meyers B.C."/>
            <person name="Michelmore R.W."/>
        </authorList>
    </citation>
    <scope>NUCLEOTIDE SEQUENCE [LARGE SCALE GENOMIC DNA]</scope>
    <source>
        <strain evidence="19">cv. Salinas</strain>
        <tissue evidence="18">Seedlings</tissue>
    </source>
</reference>
<dbReference type="EMBL" id="NBSK02000004">
    <property type="protein sequence ID" value="KAJ0213900.1"/>
    <property type="molecule type" value="Genomic_DNA"/>
</dbReference>
<feature type="region of interest" description="Disordered" evidence="15">
    <location>
        <begin position="201"/>
        <end position="225"/>
    </location>
</feature>
<sequence length="287" mass="32781">MSSYHDSNVVELAGKILIVSIVVLSVVLIFVFFIHLYTKWFWHRREENQNGSNTLRRRRRGDFTAGHQEQQSGVTVLRRGLNPSFLKTIPVIPFDPKDFKDGLECAVCLSELDEGEKTRILPKCCHGFHVECIDMWFHSHSTCPICRNPVSDQIEISVEHLLEIRQTQEESTENGDSQTFPTNILFWGDETEVSTLTSQFEEANNHHQTPISTSEPSSSSPSNAINNQLRPVLVIDIPQQIDDDEDQKSPVSYRMRSLKRILSGSRRFINPFGPATTNVEQRTRSDL</sequence>
<evidence type="ECO:0000256" key="14">
    <source>
        <dbReference type="PROSITE-ProRule" id="PRU00175"/>
    </source>
</evidence>
<evidence type="ECO:0000256" key="8">
    <source>
        <dbReference type="ARBA" id="ARBA00022771"/>
    </source>
</evidence>
<organism evidence="18 19">
    <name type="scientific">Lactuca sativa</name>
    <name type="common">Garden lettuce</name>
    <dbReference type="NCBI Taxonomy" id="4236"/>
    <lineage>
        <taxon>Eukaryota</taxon>
        <taxon>Viridiplantae</taxon>
        <taxon>Streptophyta</taxon>
        <taxon>Embryophyta</taxon>
        <taxon>Tracheophyta</taxon>
        <taxon>Spermatophyta</taxon>
        <taxon>Magnoliopsida</taxon>
        <taxon>eudicotyledons</taxon>
        <taxon>Gunneridae</taxon>
        <taxon>Pentapetalae</taxon>
        <taxon>asterids</taxon>
        <taxon>campanulids</taxon>
        <taxon>Asterales</taxon>
        <taxon>Asteraceae</taxon>
        <taxon>Cichorioideae</taxon>
        <taxon>Cichorieae</taxon>
        <taxon>Lactucinae</taxon>
        <taxon>Lactuca</taxon>
    </lineage>
</organism>
<evidence type="ECO:0000256" key="13">
    <source>
        <dbReference type="ARBA" id="ARBA00024209"/>
    </source>
</evidence>